<dbReference type="InterPro" id="IPR046732">
    <property type="entry name" value="DUF6624"/>
</dbReference>
<keyword evidence="1" id="KW-0732">Signal</keyword>
<organism evidence="2 3">
    <name type="scientific">Hymenobacter segetis</name>
    <dbReference type="NCBI Taxonomy" id="2025509"/>
    <lineage>
        <taxon>Bacteria</taxon>
        <taxon>Pseudomonadati</taxon>
        <taxon>Bacteroidota</taxon>
        <taxon>Cytophagia</taxon>
        <taxon>Cytophagales</taxon>
        <taxon>Hymenobacteraceae</taxon>
        <taxon>Hymenobacter</taxon>
    </lineage>
</organism>
<evidence type="ECO:0000313" key="3">
    <source>
        <dbReference type="Proteomes" id="UP001479606"/>
    </source>
</evidence>
<sequence length="210" mass="23978">MKILLVMLMASLSATAQTTPVRYPKLSKTLDSLAYVDQWPMQRMFQQLPDSAGRNLVQVEKINFARHQPILERIVKQYGYPGFKQVGEKSAHNFWLLVQHADAYPDFQRQVLRLMLPEVKRKNAAPADYAYLTDRIATNAGQLEEYGTQVTYTGYVGKDFSKVIAVPVSLRDPKNVDKRRAAIGMEPLQKYLDGMAEMTRQMNKPQPQAQ</sequence>
<dbReference type="Pfam" id="PF20329">
    <property type="entry name" value="DUF6624"/>
    <property type="match status" value="1"/>
</dbReference>
<dbReference type="Proteomes" id="UP001479606">
    <property type="component" value="Unassembled WGS sequence"/>
</dbReference>
<reference evidence="2 3" key="1">
    <citation type="journal article" date="2018" name="Arch. Microbiol.">
        <title>Hymenobacter segetis sp. nov., isolated from soil.</title>
        <authorList>
            <person name="Ten L.N."/>
            <person name="Lim S.J."/>
            <person name="Kim B.O."/>
            <person name="Kang I.K."/>
            <person name="Jung H.Y."/>
        </authorList>
    </citation>
    <scope>NUCLEOTIDE SEQUENCE [LARGE SCALE GENOMIC DNA]</scope>
    <source>
        <strain evidence="2 3">S7-3-11</strain>
    </source>
</reference>
<feature type="signal peptide" evidence="1">
    <location>
        <begin position="1"/>
        <end position="16"/>
    </location>
</feature>
<name>A0ABU9LPV9_9BACT</name>
<feature type="chain" id="PRO_5046198855" evidence="1">
    <location>
        <begin position="17"/>
        <end position="210"/>
    </location>
</feature>
<comment type="caution">
    <text evidence="2">The sequence shown here is derived from an EMBL/GenBank/DDBJ whole genome shotgun (WGS) entry which is preliminary data.</text>
</comment>
<evidence type="ECO:0000256" key="1">
    <source>
        <dbReference type="SAM" id="SignalP"/>
    </source>
</evidence>
<keyword evidence="3" id="KW-1185">Reference proteome</keyword>
<dbReference type="RefSeq" id="WP_342295205.1">
    <property type="nucleotide sequence ID" value="NZ_JBCEVZ010000001.1"/>
</dbReference>
<gene>
    <name evidence="2" type="ORF">AAFH49_00590</name>
</gene>
<dbReference type="EMBL" id="JBCEVZ010000001">
    <property type="protein sequence ID" value="MEL5992683.1"/>
    <property type="molecule type" value="Genomic_DNA"/>
</dbReference>
<protein>
    <submittedName>
        <fullName evidence="2">DUF6624 domain-containing protein</fullName>
    </submittedName>
</protein>
<evidence type="ECO:0000313" key="2">
    <source>
        <dbReference type="EMBL" id="MEL5992683.1"/>
    </source>
</evidence>
<accession>A0ABU9LPV9</accession>
<proteinExistence type="predicted"/>